<dbReference type="GO" id="GO:0005886">
    <property type="term" value="C:plasma membrane"/>
    <property type="evidence" value="ECO:0007669"/>
    <property type="project" value="TreeGrafter"/>
</dbReference>
<organism evidence="9 10">
    <name type="scientific">Kouleothrix aurantiaca</name>
    <dbReference type="NCBI Taxonomy" id="186479"/>
    <lineage>
        <taxon>Bacteria</taxon>
        <taxon>Bacillati</taxon>
        <taxon>Chloroflexota</taxon>
        <taxon>Chloroflexia</taxon>
        <taxon>Chloroflexales</taxon>
        <taxon>Roseiflexineae</taxon>
        <taxon>Roseiflexaceae</taxon>
        <taxon>Kouleothrix</taxon>
    </lineage>
</organism>
<sequence length="115" mass="12085">LLLQLSTNLVHNAIVHNLPEQGAVWVTTSVQSKRVLLTVENTGPRLTPQVVATLVEPFRRGAERIRTDHAGVGLGLAIVKSITQAHDGTLTLSPRAAGGLCVAVQLPAAPTQTGK</sequence>
<proteinExistence type="predicted"/>
<dbReference type="Proteomes" id="UP000050509">
    <property type="component" value="Unassembled WGS sequence"/>
</dbReference>
<dbReference type="EMBL" id="LJCR01002509">
    <property type="protein sequence ID" value="KPV48628.1"/>
    <property type="molecule type" value="Genomic_DNA"/>
</dbReference>
<keyword evidence="4" id="KW-0547">Nucleotide-binding</keyword>
<accession>A0A0P9CSM0</accession>
<dbReference type="Pfam" id="PF02518">
    <property type="entry name" value="HATPase_c"/>
    <property type="match status" value="1"/>
</dbReference>
<dbReference type="PANTHER" id="PTHR44936">
    <property type="entry name" value="SENSOR PROTEIN CREC"/>
    <property type="match status" value="1"/>
</dbReference>
<dbReference type="PANTHER" id="PTHR44936:SF10">
    <property type="entry name" value="SENSOR PROTEIN RSTB"/>
    <property type="match status" value="1"/>
</dbReference>
<keyword evidence="7" id="KW-0902">Two-component regulatory system</keyword>
<evidence type="ECO:0000313" key="10">
    <source>
        <dbReference type="Proteomes" id="UP000050509"/>
    </source>
</evidence>
<dbReference type="GO" id="GO:0000155">
    <property type="term" value="F:phosphorelay sensor kinase activity"/>
    <property type="evidence" value="ECO:0007669"/>
    <property type="project" value="TreeGrafter"/>
</dbReference>
<dbReference type="GO" id="GO:0005524">
    <property type="term" value="F:ATP binding"/>
    <property type="evidence" value="ECO:0007669"/>
    <property type="project" value="UniProtKB-KW"/>
</dbReference>
<dbReference type="SMART" id="SM00387">
    <property type="entry name" value="HATPase_c"/>
    <property type="match status" value="1"/>
</dbReference>
<dbReference type="InterPro" id="IPR036890">
    <property type="entry name" value="HATPase_C_sf"/>
</dbReference>
<feature type="non-terminal residue" evidence="9">
    <location>
        <position position="1"/>
    </location>
</feature>
<evidence type="ECO:0000256" key="5">
    <source>
        <dbReference type="ARBA" id="ARBA00022777"/>
    </source>
</evidence>
<dbReference type="PROSITE" id="PS50109">
    <property type="entry name" value="HIS_KIN"/>
    <property type="match status" value="1"/>
</dbReference>
<evidence type="ECO:0000256" key="7">
    <source>
        <dbReference type="ARBA" id="ARBA00023012"/>
    </source>
</evidence>
<feature type="domain" description="Histidine kinase" evidence="8">
    <location>
        <begin position="1"/>
        <end position="110"/>
    </location>
</feature>
<evidence type="ECO:0000256" key="3">
    <source>
        <dbReference type="ARBA" id="ARBA00022679"/>
    </source>
</evidence>
<evidence type="ECO:0000256" key="6">
    <source>
        <dbReference type="ARBA" id="ARBA00022840"/>
    </source>
</evidence>
<keyword evidence="3" id="KW-0808">Transferase</keyword>
<name>A0A0P9CSM0_9CHLR</name>
<evidence type="ECO:0000259" key="8">
    <source>
        <dbReference type="PROSITE" id="PS50109"/>
    </source>
</evidence>
<dbReference type="Gene3D" id="3.30.565.10">
    <property type="entry name" value="Histidine kinase-like ATPase, C-terminal domain"/>
    <property type="match status" value="1"/>
</dbReference>
<dbReference type="InterPro" id="IPR004358">
    <property type="entry name" value="Sig_transdc_His_kin-like_C"/>
</dbReference>
<protein>
    <recommendedName>
        <fullName evidence="2">histidine kinase</fullName>
        <ecNumber evidence="2">2.7.13.3</ecNumber>
    </recommendedName>
</protein>
<keyword evidence="10" id="KW-1185">Reference proteome</keyword>
<dbReference type="PATRIC" id="fig|186479.3.peg.5104"/>
<dbReference type="EC" id="2.7.13.3" evidence="2"/>
<evidence type="ECO:0000256" key="4">
    <source>
        <dbReference type="ARBA" id="ARBA00022741"/>
    </source>
</evidence>
<evidence type="ECO:0000313" key="9">
    <source>
        <dbReference type="EMBL" id="KPV48628.1"/>
    </source>
</evidence>
<dbReference type="AlphaFoldDB" id="A0A0P9CSM0"/>
<dbReference type="PRINTS" id="PR00344">
    <property type="entry name" value="BCTRLSENSOR"/>
</dbReference>
<gene>
    <name evidence="9" type="ORF">SE17_37045</name>
</gene>
<dbReference type="InterPro" id="IPR005467">
    <property type="entry name" value="His_kinase_dom"/>
</dbReference>
<reference evidence="9 10" key="1">
    <citation type="submission" date="2015-09" db="EMBL/GenBank/DDBJ databases">
        <title>Draft genome sequence of Kouleothrix aurantiaca JCM 19913.</title>
        <authorList>
            <person name="Hemp J."/>
        </authorList>
    </citation>
    <scope>NUCLEOTIDE SEQUENCE [LARGE SCALE GENOMIC DNA]</scope>
    <source>
        <strain evidence="9 10">COM-B</strain>
    </source>
</reference>
<keyword evidence="5 9" id="KW-0418">Kinase</keyword>
<comment type="caution">
    <text evidence="9">The sequence shown here is derived from an EMBL/GenBank/DDBJ whole genome shotgun (WGS) entry which is preliminary data.</text>
</comment>
<comment type="catalytic activity">
    <reaction evidence="1">
        <text>ATP + protein L-histidine = ADP + protein N-phospho-L-histidine.</text>
        <dbReference type="EC" id="2.7.13.3"/>
    </reaction>
</comment>
<evidence type="ECO:0000256" key="2">
    <source>
        <dbReference type="ARBA" id="ARBA00012438"/>
    </source>
</evidence>
<dbReference type="InterPro" id="IPR003594">
    <property type="entry name" value="HATPase_dom"/>
</dbReference>
<keyword evidence="6" id="KW-0067">ATP-binding</keyword>
<evidence type="ECO:0000256" key="1">
    <source>
        <dbReference type="ARBA" id="ARBA00000085"/>
    </source>
</evidence>
<dbReference type="SUPFAM" id="SSF55874">
    <property type="entry name" value="ATPase domain of HSP90 chaperone/DNA topoisomerase II/histidine kinase"/>
    <property type="match status" value="1"/>
</dbReference>
<dbReference type="InterPro" id="IPR050980">
    <property type="entry name" value="2C_sensor_his_kinase"/>
</dbReference>